<dbReference type="GO" id="GO:0005737">
    <property type="term" value="C:cytoplasm"/>
    <property type="evidence" value="ECO:0007669"/>
    <property type="project" value="TreeGrafter"/>
</dbReference>
<dbReference type="Gene3D" id="3.30.9.10">
    <property type="entry name" value="D-Amino Acid Oxidase, subunit A, domain 2"/>
    <property type="match status" value="1"/>
</dbReference>
<evidence type="ECO:0000256" key="2">
    <source>
        <dbReference type="ARBA" id="ARBA00023002"/>
    </source>
</evidence>
<proteinExistence type="inferred from homology"/>
<dbReference type="InterPro" id="IPR006076">
    <property type="entry name" value="FAD-dep_OxRdtase"/>
</dbReference>
<dbReference type="GO" id="GO:0055130">
    <property type="term" value="P:D-alanine catabolic process"/>
    <property type="evidence" value="ECO:0007669"/>
    <property type="project" value="TreeGrafter"/>
</dbReference>
<dbReference type="PANTHER" id="PTHR13847:SF280">
    <property type="entry name" value="D-AMINO ACID DEHYDROGENASE"/>
    <property type="match status" value="1"/>
</dbReference>
<protein>
    <submittedName>
        <fullName evidence="4">D-amino acid dehydrogenase</fullName>
    </submittedName>
</protein>
<dbReference type="GO" id="GO:0005886">
    <property type="term" value="C:plasma membrane"/>
    <property type="evidence" value="ECO:0007669"/>
    <property type="project" value="TreeGrafter"/>
</dbReference>
<dbReference type="Pfam" id="PF01266">
    <property type="entry name" value="DAO"/>
    <property type="match status" value="1"/>
</dbReference>
<dbReference type="GO" id="GO:0008718">
    <property type="term" value="F:D-amino-acid dehydrogenase activity"/>
    <property type="evidence" value="ECO:0007669"/>
    <property type="project" value="TreeGrafter"/>
</dbReference>
<comment type="caution">
    <text evidence="4">The sequence shown here is derived from an EMBL/GenBank/DDBJ whole genome shotgun (WGS) entry which is preliminary data.</text>
</comment>
<dbReference type="Gene3D" id="3.50.50.60">
    <property type="entry name" value="FAD/NAD(P)-binding domain"/>
    <property type="match status" value="2"/>
</dbReference>
<gene>
    <name evidence="4" type="ORF">IHV25_03865</name>
</gene>
<evidence type="ECO:0000313" key="4">
    <source>
        <dbReference type="EMBL" id="MBE1236790.1"/>
    </source>
</evidence>
<accession>A0A8J6YL84</accession>
<dbReference type="InterPro" id="IPR036188">
    <property type="entry name" value="FAD/NAD-bd_sf"/>
</dbReference>
<dbReference type="PANTHER" id="PTHR13847">
    <property type="entry name" value="SARCOSINE DEHYDROGENASE-RELATED"/>
    <property type="match status" value="1"/>
</dbReference>
<name>A0A8J6YL84_9PROT</name>
<dbReference type="AlphaFoldDB" id="A0A8J6YL84"/>
<dbReference type="SUPFAM" id="SSF54373">
    <property type="entry name" value="FAD-linked reductases, C-terminal domain"/>
    <property type="match status" value="1"/>
</dbReference>
<keyword evidence="5" id="KW-1185">Reference proteome</keyword>
<sequence>MRAVVMGAGVVGVAQAWYLARAGFEVSVLEANEGPGLETSFANGGQISACHTQPWASPAVARQVLDWFGRDDAPLVMHLMRVDPALWHWGLLFLTNCTRRKFLENMERAIRPALYSRRLLGELRRETGLEYRESTAGILKIYRSERAFEDGLRALDAARPWGLEQTVLTPEACTALEPALARVEGALAGAIHAPGDESGDAYRFTAGLARLARDRGVRFHFGTRIQRLEKTRGRIARVHTDQGAFEADIYVLALGVGSPRVARTVGLRLPVYPVKGYSVTLPVGGDSVHAPRVSITDEERRMVYSRLGSDLRAAGTAEFSGVNKTMVPARVELIRRELGALFPGAGDPASATPWVGLRPTTPDNAPILGFAPGVENLLLNTGHGTLGWTQACGCARVTADLAGSKTPEISLEGLGASRFAF</sequence>
<organism evidence="4 5">
    <name type="scientific">Phaeovibrio sulfidiphilus</name>
    <dbReference type="NCBI Taxonomy" id="1220600"/>
    <lineage>
        <taxon>Bacteria</taxon>
        <taxon>Pseudomonadati</taxon>
        <taxon>Pseudomonadota</taxon>
        <taxon>Alphaproteobacteria</taxon>
        <taxon>Rhodospirillales</taxon>
        <taxon>Rhodospirillaceae</taxon>
        <taxon>Phaeovibrio</taxon>
    </lineage>
</organism>
<feature type="domain" description="FAD dependent oxidoreductase" evidence="3">
    <location>
        <begin position="3"/>
        <end position="401"/>
    </location>
</feature>
<evidence type="ECO:0000259" key="3">
    <source>
        <dbReference type="Pfam" id="PF01266"/>
    </source>
</evidence>
<dbReference type="RefSeq" id="WP_192533795.1">
    <property type="nucleotide sequence ID" value="NZ_JACZHT010000002.1"/>
</dbReference>
<dbReference type="NCBIfam" id="NF001933">
    <property type="entry name" value="PRK00711.1"/>
    <property type="match status" value="1"/>
</dbReference>
<reference evidence="4" key="1">
    <citation type="submission" date="2020-10" db="EMBL/GenBank/DDBJ databases">
        <title>Genome sequence of the unusual species of purple photosynthetic bacteria, Phaeovibrio sulfidiphilus DSM 23193, type strain.</title>
        <authorList>
            <person name="Kyndt J.A."/>
            <person name="Meyer T.E."/>
        </authorList>
    </citation>
    <scope>NUCLEOTIDE SEQUENCE</scope>
    <source>
        <strain evidence="4">DSM 23193</strain>
    </source>
</reference>
<evidence type="ECO:0000256" key="1">
    <source>
        <dbReference type="ARBA" id="ARBA00009410"/>
    </source>
</evidence>
<dbReference type="EMBL" id="JACZHT010000002">
    <property type="protein sequence ID" value="MBE1236790.1"/>
    <property type="molecule type" value="Genomic_DNA"/>
</dbReference>
<dbReference type="SUPFAM" id="SSF51905">
    <property type="entry name" value="FAD/NAD(P)-binding domain"/>
    <property type="match status" value="1"/>
</dbReference>
<evidence type="ECO:0000313" key="5">
    <source>
        <dbReference type="Proteomes" id="UP000631034"/>
    </source>
</evidence>
<dbReference type="Proteomes" id="UP000631034">
    <property type="component" value="Unassembled WGS sequence"/>
</dbReference>
<comment type="similarity">
    <text evidence="1">Belongs to the DadA oxidoreductase family.</text>
</comment>
<keyword evidence="2" id="KW-0560">Oxidoreductase</keyword>